<keyword evidence="4" id="KW-0221">Differentiation</keyword>
<dbReference type="GO" id="GO:0045596">
    <property type="term" value="P:negative regulation of cell differentiation"/>
    <property type="evidence" value="ECO:0007669"/>
    <property type="project" value="UniProtKB-ARBA"/>
</dbReference>
<evidence type="ECO:0000256" key="12">
    <source>
        <dbReference type="ARBA" id="ARBA00072975"/>
    </source>
</evidence>
<keyword evidence="17" id="KW-1185">Reference proteome</keyword>
<dbReference type="AlphaFoldDB" id="A0A6P3VMQ6"/>
<evidence type="ECO:0000259" key="16">
    <source>
        <dbReference type="PROSITE" id="PS51054"/>
    </source>
</evidence>
<dbReference type="SUPFAM" id="SSF47459">
    <property type="entry name" value="HLH, helix-loop-helix DNA-binding domain"/>
    <property type="match status" value="1"/>
</dbReference>
<dbReference type="GO" id="GO:0007399">
    <property type="term" value="P:nervous system development"/>
    <property type="evidence" value="ECO:0007669"/>
    <property type="project" value="UniProtKB-KW"/>
</dbReference>
<dbReference type="PROSITE" id="PS51054">
    <property type="entry name" value="ORANGE"/>
    <property type="match status" value="1"/>
</dbReference>
<dbReference type="OrthoDB" id="6085656at2759"/>
<evidence type="ECO:0000313" key="17">
    <source>
        <dbReference type="Proteomes" id="UP000515152"/>
    </source>
</evidence>
<evidence type="ECO:0000256" key="6">
    <source>
        <dbReference type="ARBA" id="ARBA00023015"/>
    </source>
</evidence>
<feature type="domain" description="Orange" evidence="16">
    <location>
        <begin position="87"/>
        <end position="119"/>
    </location>
</feature>
<dbReference type="InterPro" id="IPR011598">
    <property type="entry name" value="bHLH_dom"/>
</dbReference>
<evidence type="ECO:0000259" key="15">
    <source>
        <dbReference type="PROSITE" id="PS50888"/>
    </source>
</evidence>
<gene>
    <name evidence="18" type="primary">LOC105894276</name>
    <name evidence="19" type="synonym">LOC105894286</name>
</gene>
<comment type="subunit">
    <text evidence="10">Transcription repression requires formation of a complex with a corepressor protein of the Groucho/TLE family.</text>
</comment>
<dbReference type="Proteomes" id="UP000515152">
    <property type="component" value="Chromosome 4"/>
</dbReference>
<keyword evidence="6" id="KW-0805">Transcription regulation</keyword>
<organism evidence="17 18">
    <name type="scientific">Clupea harengus</name>
    <name type="common">Atlantic herring</name>
    <dbReference type="NCBI Taxonomy" id="7950"/>
    <lineage>
        <taxon>Eukaryota</taxon>
        <taxon>Metazoa</taxon>
        <taxon>Chordata</taxon>
        <taxon>Craniata</taxon>
        <taxon>Vertebrata</taxon>
        <taxon>Euteleostomi</taxon>
        <taxon>Actinopterygii</taxon>
        <taxon>Neopterygii</taxon>
        <taxon>Teleostei</taxon>
        <taxon>Clupei</taxon>
        <taxon>Clupeiformes</taxon>
        <taxon>Clupeoidei</taxon>
        <taxon>Clupeidae</taxon>
        <taxon>Clupea</taxon>
    </lineage>
</organism>
<dbReference type="FunFam" id="4.10.280.10:FF:000033">
    <property type="entry name" value="Transcription factor HES-5"/>
    <property type="match status" value="1"/>
</dbReference>
<protein>
    <recommendedName>
        <fullName evidence="12">Transcription factor HES-5</fullName>
    </recommendedName>
    <alternativeName>
        <fullName evidence="13">Hairy and enhancer of split 5</fullName>
    </alternativeName>
</protein>
<dbReference type="Pfam" id="PF07527">
    <property type="entry name" value="Hairy_orange"/>
    <property type="match status" value="1"/>
</dbReference>
<proteinExistence type="predicted"/>
<accession>A0A6P3VMQ6</accession>
<dbReference type="GO" id="GO:0097150">
    <property type="term" value="P:neuronal stem cell population maintenance"/>
    <property type="evidence" value="ECO:0007669"/>
    <property type="project" value="UniProtKB-ARBA"/>
</dbReference>
<reference evidence="18 19" key="1">
    <citation type="submission" date="2025-04" db="UniProtKB">
        <authorList>
            <consortium name="RefSeq"/>
        </authorList>
    </citation>
    <scope>IDENTIFICATION</scope>
</reference>
<feature type="region of interest" description="Disordered" evidence="14">
    <location>
        <begin position="127"/>
        <end position="149"/>
    </location>
</feature>
<keyword evidence="8" id="KW-0804">Transcription</keyword>
<dbReference type="SMART" id="SM00511">
    <property type="entry name" value="ORANGE"/>
    <property type="match status" value="1"/>
</dbReference>
<feature type="domain" description="BHLH" evidence="15">
    <location>
        <begin position="19"/>
        <end position="75"/>
    </location>
</feature>
<dbReference type="PANTHER" id="PTHR10985">
    <property type="entry name" value="BASIC HELIX-LOOP-HELIX TRANSCRIPTION FACTOR, HES-RELATED"/>
    <property type="match status" value="1"/>
</dbReference>
<dbReference type="InterPro" id="IPR036638">
    <property type="entry name" value="HLH_DNA-bd_sf"/>
</dbReference>
<evidence type="ECO:0000256" key="2">
    <source>
        <dbReference type="ARBA" id="ARBA00022473"/>
    </source>
</evidence>
<dbReference type="KEGG" id="char:105894286"/>
<dbReference type="GO" id="GO:0030154">
    <property type="term" value="P:cell differentiation"/>
    <property type="evidence" value="ECO:0007669"/>
    <property type="project" value="UniProtKB-KW"/>
</dbReference>
<evidence type="ECO:0000313" key="19">
    <source>
        <dbReference type="RefSeq" id="XP_031422538.1"/>
    </source>
</evidence>
<keyword evidence="3" id="KW-0678">Repressor</keyword>
<keyword evidence="5" id="KW-0524">Neurogenesis</keyword>
<evidence type="ECO:0000256" key="9">
    <source>
        <dbReference type="ARBA" id="ARBA00023242"/>
    </source>
</evidence>
<evidence type="ECO:0000256" key="10">
    <source>
        <dbReference type="ARBA" id="ARBA00023791"/>
    </source>
</evidence>
<dbReference type="GeneTree" id="ENSGT00940000163346"/>
<evidence type="ECO:0000256" key="13">
    <source>
        <dbReference type="ARBA" id="ARBA00081413"/>
    </source>
</evidence>
<name>A0A6P3VMQ6_CLUHA</name>
<dbReference type="GO" id="GO:0048513">
    <property type="term" value="P:animal organ development"/>
    <property type="evidence" value="ECO:0007669"/>
    <property type="project" value="UniProtKB-ARBA"/>
</dbReference>
<keyword evidence="2" id="KW-0217">Developmental protein</keyword>
<evidence type="ECO:0000256" key="11">
    <source>
        <dbReference type="ARBA" id="ARBA00060201"/>
    </source>
</evidence>
<dbReference type="GO" id="GO:0003677">
    <property type="term" value="F:DNA binding"/>
    <property type="evidence" value="ECO:0007669"/>
    <property type="project" value="UniProtKB-KW"/>
</dbReference>
<feature type="compositionally biased region" description="Polar residues" evidence="14">
    <location>
        <begin position="131"/>
        <end position="142"/>
    </location>
</feature>
<comment type="function">
    <text evidence="11">Transcriptional repressor of genes that require a bHLH protein for their transcription. Plays an important role as neurogenesis negative regulator.</text>
</comment>
<dbReference type="SUPFAM" id="SSF158457">
    <property type="entry name" value="Orange domain-like"/>
    <property type="match status" value="1"/>
</dbReference>
<dbReference type="Gene3D" id="4.10.280.10">
    <property type="entry name" value="Helix-loop-helix DNA-binding domain"/>
    <property type="match status" value="1"/>
</dbReference>
<dbReference type="CDD" id="cd11461">
    <property type="entry name" value="bHLH-O_HES5"/>
    <property type="match status" value="1"/>
</dbReference>
<evidence type="ECO:0000313" key="18">
    <source>
        <dbReference type="RefSeq" id="XP_012676210.2"/>
    </source>
</evidence>
<dbReference type="GO" id="GO:0046983">
    <property type="term" value="F:protein dimerization activity"/>
    <property type="evidence" value="ECO:0007669"/>
    <property type="project" value="InterPro"/>
</dbReference>
<dbReference type="RefSeq" id="XP_031422538.1">
    <property type="nucleotide sequence ID" value="XM_031566678.1"/>
</dbReference>
<dbReference type="GO" id="GO:0006355">
    <property type="term" value="P:regulation of DNA-templated transcription"/>
    <property type="evidence" value="ECO:0007669"/>
    <property type="project" value="InterPro"/>
</dbReference>
<dbReference type="GeneID" id="105894276"/>
<dbReference type="Pfam" id="PF00010">
    <property type="entry name" value="HLH"/>
    <property type="match status" value="1"/>
</dbReference>
<keyword evidence="9" id="KW-0539">Nucleus</keyword>
<evidence type="ECO:0000256" key="3">
    <source>
        <dbReference type="ARBA" id="ARBA00022491"/>
    </source>
</evidence>
<evidence type="ECO:0000256" key="14">
    <source>
        <dbReference type="SAM" id="MobiDB-lite"/>
    </source>
</evidence>
<evidence type="ECO:0000256" key="8">
    <source>
        <dbReference type="ARBA" id="ARBA00023163"/>
    </source>
</evidence>
<dbReference type="InterPro" id="IPR003650">
    <property type="entry name" value="Orange_dom"/>
</dbReference>
<dbReference type="InterPro" id="IPR050370">
    <property type="entry name" value="HES_HEY"/>
</dbReference>
<keyword evidence="7" id="KW-0238">DNA-binding</keyword>
<evidence type="ECO:0000256" key="1">
    <source>
        <dbReference type="ARBA" id="ARBA00004123"/>
    </source>
</evidence>
<sequence>MAPTVTVPMTNSTEYLPLHNKLRKPLVEKLRRDRINSSIEHLKTILDKEFLRQHPDSKQEKADILEMTVHFLKQKQQQHPSTCSTAANEGYSRCMQEAVNFLSQCEVQTQSQRRLLSHFLHMLPAVDKSTRVQPQPSSPVRHSSSKEKTPCCTALWRPW</sequence>
<dbReference type="PROSITE" id="PS50888">
    <property type="entry name" value="BHLH"/>
    <property type="match status" value="1"/>
</dbReference>
<dbReference type="GO" id="GO:0005634">
    <property type="term" value="C:nucleus"/>
    <property type="evidence" value="ECO:0007669"/>
    <property type="project" value="UniProtKB-SubCell"/>
</dbReference>
<dbReference type="KEGG" id="char:105894276"/>
<evidence type="ECO:0000256" key="4">
    <source>
        <dbReference type="ARBA" id="ARBA00022782"/>
    </source>
</evidence>
<evidence type="ECO:0000256" key="5">
    <source>
        <dbReference type="ARBA" id="ARBA00022902"/>
    </source>
</evidence>
<dbReference type="SMART" id="SM00353">
    <property type="entry name" value="HLH"/>
    <property type="match status" value="1"/>
</dbReference>
<dbReference type="RefSeq" id="XP_012676210.2">
    <property type="nucleotide sequence ID" value="XM_012820756.2"/>
</dbReference>
<evidence type="ECO:0000256" key="7">
    <source>
        <dbReference type="ARBA" id="ARBA00023125"/>
    </source>
</evidence>
<comment type="subcellular location">
    <subcellularLocation>
        <location evidence="1">Nucleus</location>
    </subcellularLocation>
</comment>